<dbReference type="RefSeq" id="WP_302117678.1">
    <property type="nucleotide sequence ID" value="NZ_SJPU01000001.1"/>
</dbReference>
<accession>A0A5C6C3D1</accession>
<keyword evidence="3" id="KW-1185">Reference proteome</keyword>
<name>A0A5C6C3D1_9BACT</name>
<evidence type="ECO:0000256" key="1">
    <source>
        <dbReference type="SAM" id="MobiDB-lite"/>
    </source>
</evidence>
<evidence type="ECO:0000313" key="3">
    <source>
        <dbReference type="Proteomes" id="UP000319908"/>
    </source>
</evidence>
<reference evidence="2 3" key="1">
    <citation type="journal article" date="2020" name="Antonie Van Leeuwenhoek">
        <title>Rhodopirellula heiligendammensis sp. nov., Rhodopirellula pilleata sp. nov., and Rhodopirellula solitaria sp. nov. isolated from natural or artificial marine surfaces in Northern Germany and California, USA, and emended description of the genus Rhodopirellula.</title>
        <authorList>
            <person name="Kallscheuer N."/>
            <person name="Wiegand S."/>
            <person name="Jogler M."/>
            <person name="Boedeker C."/>
            <person name="Peeters S.H."/>
            <person name="Rast P."/>
            <person name="Heuer A."/>
            <person name="Jetten M.S.M."/>
            <person name="Rohde M."/>
            <person name="Jogler C."/>
        </authorList>
    </citation>
    <scope>NUCLEOTIDE SEQUENCE [LARGE SCALE GENOMIC DNA]</scope>
    <source>
        <strain evidence="2 3">Poly21</strain>
    </source>
</reference>
<gene>
    <name evidence="2" type="ORF">Poly21_11840</name>
</gene>
<evidence type="ECO:0000313" key="2">
    <source>
        <dbReference type="EMBL" id="TWU19013.1"/>
    </source>
</evidence>
<dbReference type="Proteomes" id="UP000319908">
    <property type="component" value="Unassembled WGS sequence"/>
</dbReference>
<dbReference type="AlphaFoldDB" id="A0A5C6C3D1"/>
<feature type="compositionally biased region" description="Polar residues" evidence="1">
    <location>
        <begin position="60"/>
        <end position="70"/>
    </location>
</feature>
<sequence length="158" mass="17207">MFVLATASTAGAQDYDELFAQTDNETFAFFDQVGAADPMIPAETNEEPAEFESLPAPASVPSSETAQSRQAARRAVESPSDLRLTDRSGSRAVQQPSKAMRIRQARALAEMRAITARLEAERWGLLPSLRPTWSAGLMTTSGSPADITYIVPVYVRDR</sequence>
<proteinExistence type="predicted"/>
<feature type="region of interest" description="Disordered" evidence="1">
    <location>
        <begin position="38"/>
        <end position="99"/>
    </location>
</feature>
<comment type="caution">
    <text evidence="2">The sequence shown here is derived from an EMBL/GenBank/DDBJ whole genome shotgun (WGS) entry which is preliminary data.</text>
</comment>
<organism evidence="2 3">
    <name type="scientific">Allorhodopirellula heiligendammensis</name>
    <dbReference type="NCBI Taxonomy" id="2714739"/>
    <lineage>
        <taxon>Bacteria</taxon>
        <taxon>Pseudomonadati</taxon>
        <taxon>Planctomycetota</taxon>
        <taxon>Planctomycetia</taxon>
        <taxon>Pirellulales</taxon>
        <taxon>Pirellulaceae</taxon>
        <taxon>Allorhodopirellula</taxon>
    </lineage>
</organism>
<protein>
    <submittedName>
        <fullName evidence="2">Uncharacterized protein</fullName>
    </submittedName>
</protein>
<dbReference type="EMBL" id="SJPU01000001">
    <property type="protein sequence ID" value="TWU19013.1"/>
    <property type="molecule type" value="Genomic_DNA"/>
</dbReference>